<sequence>MTEHELTITRVFDAPRELVYRAWTDPDHLASWLGPQKFTASSVTTDPRLGGRWRACISSEEYGVERWMEGSYRELDPPGRLVFTYCWDQPGDEVGETLVTITLHGTGDRTEMTFHQAPFPNEVERDGHFHGWGSSFEDLALQLARIRQEAR</sequence>
<evidence type="ECO:0000313" key="3">
    <source>
        <dbReference type="EMBL" id="SEP34695.1"/>
    </source>
</evidence>
<dbReference type="EMBL" id="FOEF01000006">
    <property type="protein sequence ID" value="SEP34695.1"/>
    <property type="molecule type" value="Genomic_DNA"/>
</dbReference>
<dbReference type="InterPro" id="IPR013538">
    <property type="entry name" value="ASHA1/2-like_C"/>
</dbReference>
<protein>
    <submittedName>
        <fullName evidence="3">Uncharacterized conserved protein YndB, AHSA1/START domain</fullName>
    </submittedName>
</protein>
<dbReference type="Gene3D" id="3.30.530.20">
    <property type="match status" value="1"/>
</dbReference>
<organism evidence="3 4">
    <name type="scientific">Amycolatopsis saalfeldensis</name>
    <dbReference type="NCBI Taxonomy" id="394193"/>
    <lineage>
        <taxon>Bacteria</taxon>
        <taxon>Bacillati</taxon>
        <taxon>Actinomycetota</taxon>
        <taxon>Actinomycetes</taxon>
        <taxon>Pseudonocardiales</taxon>
        <taxon>Pseudonocardiaceae</taxon>
        <taxon>Amycolatopsis</taxon>
    </lineage>
</organism>
<accession>A0A1H8X437</accession>
<dbReference type="Proteomes" id="UP000198582">
    <property type="component" value="Unassembled WGS sequence"/>
</dbReference>
<evidence type="ECO:0000256" key="1">
    <source>
        <dbReference type="ARBA" id="ARBA00006817"/>
    </source>
</evidence>
<proteinExistence type="inferred from homology"/>
<gene>
    <name evidence="3" type="ORF">SAMN04489732_106262</name>
</gene>
<dbReference type="InterPro" id="IPR023393">
    <property type="entry name" value="START-like_dom_sf"/>
</dbReference>
<dbReference type="CDD" id="cd07814">
    <property type="entry name" value="SRPBCC_CalC_Aha1-like"/>
    <property type="match status" value="1"/>
</dbReference>
<evidence type="ECO:0000259" key="2">
    <source>
        <dbReference type="Pfam" id="PF08327"/>
    </source>
</evidence>
<feature type="domain" description="Activator of Hsp90 ATPase homologue 1/2-like C-terminal" evidence="2">
    <location>
        <begin position="13"/>
        <end position="140"/>
    </location>
</feature>
<evidence type="ECO:0000313" key="4">
    <source>
        <dbReference type="Proteomes" id="UP000198582"/>
    </source>
</evidence>
<reference evidence="3 4" key="1">
    <citation type="submission" date="2016-10" db="EMBL/GenBank/DDBJ databases">
        <authorList>
            <person name="de Groot N.N."/>
        </authorList>
    </citation>
    <scope>NUCLEOTIDE SEQUENCE [LARGE SCALE GENOMIC DNA]</scope>
    <source>
        <strain evidence="3 4">DSM 44993</strain>
    </source>
</reference>
<dbReference type="OrthoDB" id="3365660at2"/>
<dbReference type="Pfam" id="PF08327">
    <property type="entry name" value="AHSA1"/>
    <property type="match status" value="1"/>
</dbReference>
<keyword evidence="4" id="KW-1185">Reference proteome</keyword>
<dbReference type="STRING" id="394193.SAMN04489732_106262"/>
<dbReference type="SUPFAM" id="SSF55961">
    <property type="entry name" value="Bet v1-like"/>
    <property type="match status" value="1"/>
</dbReference>
<comment type="similarity">
    <text evidence="1">Belongs to the AHA1 family.</text>
</comment>
<dbReference type="RefSeq" id="WP_091617768.1">
    <property type="nucleotide sequence ID" value="NZ_FOEF01000006.1"/>
</dbReference>
<name>A0A1H8X437_9PSEU</name>
<dbReference type="AlphaFoldDB" id="A0A1H8X437"/>